<proteinExistence type="predicted"/>
<feature type="domain" description="HTH tetR-type" evidence="5">
    <location>
        <begin position="6"/>
        <end position="66"/>
    </location>
</feature>
<dbReference type="Gene3D" id="1.10.357.10">
    <property type="entry name" value="Tetracycline Repressor, domain 2"/>
    <property type="match status" value="1"/>
</dbReference>
<dbReference type="Proteomes" id="UP001552427">
    <property type="component" value="Unassembled WGS sequence"/>
</dbReference>
<protein>
    <submittedName>
        <fullName evidence="6">Helix-turn-helix domain-containing protein</fullName>
    </submittedName>
</protein>
<evidence type="ECO:0000256" key="3">
    <source>
        <dbReference type="ARBA" id="ARBA00023163"/>
    </source>
</evidence>
<evidence type="ECO:0000313" key="6">
    <source>
        <dbReference type="EMBL" id="MEV4284339.1"/>
    </source>
</evidence>
<dbReference type="PROSITE" id="PS50977">
    <property type="entry name" value="HTH_TETR_2"/>
    <property type="match status" value="1"/>
</dbReference>
<dbReference type="EMBL" id="JBFARM010000001">
    <property type="protein sequence ID" value="MEV4284339.1"/>
    <property type="molecule type" value="Genomic_DNA"/>
</dbReference>
<evidence type="ECO:0000313" key="7">
    <source>
        <dbReference type="Proteomes" id="UP001552427"/>
    </source>
</evidence>
<dbReference type="RefSeq" id="WP_364444681.1">
    <property type="nucleotide sequence ID" value="NZ_JBFARM010000001.1"/>
</dbReference>
<organism evidence="6 7">
    <name type="scientific">Nonomuraea bangladeshensis</name>
    <dbReference type="NCBI Taxonomy" id="404385"/>
    <lineage>
        <taxon>Bacteria</taxon>
        <taxon>Bacillati</taxon>
        <taxon>Actinomycetota</taxon>
        <taxon>Actinomycetes</taxon>
        <taxon>Streptosporangiales</taxon>
        <taxon>Streptosporangiaceae</taxon>
        <taxon>Nonomuraea</taxon>
    </lineage>
</organism>
<comment type="caution">
    <text evidence="6">The sequence shown here is derived from an EMBL/GenBank/DDBJ whole genome shotgun (WGS) entry which is preliminary data.</text>
</comment>
<accession>A0ABV3GW91</accession>
<reference evidence="6 7" key="1">
    <citation type="submission" date="2024-06" db="EMBL/GenBank/DDBJ databases">
        <title>The Natural Products Discovery Center: Release of the First 8490 Sequenced Strains for Exploring Actinobacteria Biosynthetic Diversity.</title>
        <authorList>
            <person name="Kalkreuter E."/>
            <person name="Kautsar S.A."/>
            <person name="Yang D."/>
            <person name="Bader C.D."/>
            <person name="Teijaro C.N."/>
            <person name="Fluegel L."/>
            <person name="Davis C.M."/>
            <person name="Simpson J.R."/>
            <person name="Lauterbach L."/>
            <person name="Steele A.D."/>
            <person name="Gui C."/>
            <person name="Meng S."/>
            <person name="Li G."/>
            <person name="Viehrig K."/>
            <person name="Ye F."/>
            <person name="Su P."/>
            <person name="Kiefer A.F."/>
            <person name="Nichols A."/>
            <person name="Cepeda A.J."/>
            <person name="Yan W."/>
            <person name="Fan B."/>
            <person name="Jiang Y."/>
            <person name="Adhikari A."/>
            <person name="Zheng C.-J."/>
            <person name="Schuster L."/>
            <person name="Cowan T.M."/>
            <person name="Smanski M.J."/>
            <person name="Chevrette M.G."/>
            <person name="De Carvalho L.P.S."/>
            <person name="Shen B."/>
        </authorList>
    </citation>
    <scope>NUCLEOTIDE SEQUENCE [LARGE SCALE GENOMIC DNA]</scope>
    <source>
        <strain evidence="6 7">NPDC049574</strain>
    </source>
</reference>
<dbReference type="PRINTS" id="PR00455">
    <property type="entry name" value="HTHTETR"/>
</dbReference>
<name>A0ABV3GW91_9ACTN</name>
<dbReference type="InterPro" id="IPR023772">
    <property type="entry name" value="DNA-bd_HTH_TetR-type_CS"/>
</dbReference>
<dbReference type="PANTHER" id="PTHR30055">
    <property type="entry name" value="HTH-TYPE TRANSCRIPTIONAL REGULATOR RUTR"/>
    <property type="match status" value="1"/>
</dbReference>
<dbReference type="InterPro" id="IPR001647">
    <property type="entry name" value="HTH_TetR"/>
</dbReference>
<dbReference type="InterPro" id="IPR050109">
    <property type="entry name" value="HTH-type_TetR-like_transc_reg"/>
</dbReference>
<gene>
    <name evidence="6" type="ORF">AB0K40_02415</name>
</gene>
<feature type="DNA-binding region" description="H-T-H motif" evidence="4">
    <location>
        <begin position="29"/>
        <end position="48"/>
    </location>
</feature>
<evidence type="ECO:0000256" key="2">
    <source>
        <dbReference type="ARBA" id="ARBA00023125"/>
    </source>
</evidence>
<dbReference type="SUPFAM" id="SSF46689">
    <property type="entry name" value="Homeodomain-like"/>
    <property type="match status" value="1"/>
</dbReference>
<evidence type="ECO:0000256" key="4">
    <source>
        <dbReference type="PROSITE-ProRule" id="PRU00335"/>
    </source>
</evidence>
<evidence type="ECO:0000256" key="1">
    <source>
        <dbReference type="ARBA" id="ARBA00023015"/>
    </source>
</evidence>
<dbReference type="PANTHER" id="PTHR30055:SF234">
    <property type="entry name" value="HTH-TYPE TRANSCRIPTIONAL REGULATOR BETI"/>
    <property type="match status" value="1"/>
</dbReference>
<keyword evidence="3" id="KW-0804">Transcription</keyword>
<dbReference type="Pfam" id="PF00440">
    <property type="entry name" value="TetR_N"/>
    <property type="match status" value="1"/>
</dbReference>
<keyword evidence="1" id="KW-0805">Transcription regulation</keyword>
<evidence type="ECO:0000259" key="5">
    <source>
        <dbReference type="PROSITE" id="PS50977"/>
    </source>
</evidence>
<keyword evidence="7" id="KW-1185">Reference proteome</keyword>
<dbReference type="InterPro" id="IPR009057">
    <property type="entry name" value="Homeodomain-like_sf"/>
</dbReference>
<keyword evidence="2 4" id="KW-0238">DNA-binding</keyword>
<dbReference type="PROSITE" id="PS01081">
    <property type="entry name" value="HTH_TETR_1"/>
    <property type="match status" value="1"/>
</dbReference>
<sequence>MAGRRTDTRERIQQVALELFAERGYDKTTLQEVAERLEITRPALYYHFRTKEAILASVVERLAESMDELVAWAEEQPATAEARKEILARISGLLEDQWRPLFQFAQVNQGVMRELPAGERMQRGLIAMISVLASPGDDPVRAFEARLAVLAVVLGSVPFLFDLKVPDERRTEVALEVAGKLVAGGY</sequence>